<dbReference type="AlphaFoldDB" id="A0A0D8JG40"/>
<dbReference type="PRINTS" id="PR00369">
    <property type="entry name" value="FLAVODOXIN"/>
</dbReference>
<dbReference type="EMBL" id="JRHC01000001">
    <property type="protein sequence ID" value="KJF45561.1"/>
    <property type="molecule type" value="Genomic_DNA"/>
</dbReference>
<dbReference type="PROSITE" id="PS50902">
    <property type="entry name" value="FLAVODOXIN_LIKE"/>
    <property type="match status" value="1"/>
</dbReference>
<dbReference type="STRING" id="1544798.LH29_09480"/>
<evidence type="ECO:0000313" key="8">
    <source>
        <dbReference type="Proteomes" id="UP000032544"/>
    </source>
</evidence>
<keyword evidence="2" id="KW-0285">Flavoprotein</keyword>
<gene>
    <name evidence="7" type="ORF">LH29_09480</name>
</gene>
<dbReference type="Proteomes" id="UP000032544">
    <property type="component" value="Unassembled WGS sequence"/>
</dbReference>
<evidence type="ECO:0000313" key="7">
    <source>
        <dbReference type="EMBL" id="KJF45561.1"/>
    </source>
</evidence>
<evidence type="ECO:0000259" key="6">
    <source>
        <dbReference type="PROSITE" id="PS51384"/>
    </source>
</evidence>
<dbReference type="GO" id="GO:0005829">
    <property type="term" value="C:cytosol"/>
    <property type="evidence" value="ECO:0007669"/>
    <property type="project" value="TreeGrafter"/>
</dbReference>
<accession>A0A0D8JG40</accession>
<evidence type="ECO:0000256" key="2">
    <source>
        <dbReference type="ARBA" id="ARBA00022630"/>
    </source>
</evidence>
<dbReference type="PANTHER" id="PTHR19384">
    <property type="entry name" value="NITRIC OXIDE SYNTHASE-RELATED"/>
    <property type="match status" value="1"/>
</dbReference>
<dbReference type="Pfam" id="PF00175">
    <property type="entry name" value="NAD_binding_1"/>
    <property type="match status" value="1"/>
</dbReference>
<dbReference type="Gene3D" id="3.40.50.80">
    <property type="entry name" value="Nucleotide-binding domain of ferredoxin-NADP reductase (FNR) module"/>
    <property type="match status" value="1"/>
</dbReference>
<sequence>MFFKNLFSHPAESAPLMVLYGTKSGNSKTVAEELAKQLIRQNIEHRVSSMSKVKPQQLKDVERALLVVSTHDDGEPPVKARKFYRQLQAADMPGLEQLQFAVCALGDSSYDSFCEAGKTLESRLLELGAKEILPRKDCDEEFAQPAVEWIKEVLTRLKKGEELTDEIELESSKWYNGTLKQREVLSVDAENNSTYHLEFECPEAAGNYKSGDLLDVIPENPADLVLALCEKLEAPQLAAAFATEKEITRVNRQLLKAYAGATLNKSLAELLTQNEALNTYLKNANVLDLLNDFPAEISGEKLLSLLPPIRIRQFSISSVPNAETPIDLMVKTVRFQFNGKKHLGAASSWLNESSTPGSPIRFRLAANPDFHMPADSNTPILMIAAGTGVAPFRAFVHELEQQHFPANAWLLWGEQLHHHENRYYSEFSAISQQHGNFLFDAVESRNQQKPMYVQDWLLEKHHELAAFINHGAHVYVCGSKAMGEGVEKALQQIFPDSAAWEIFKSSGRYHWSCY</sequence>
<feature type="domain" description="FAD-binding FR-type" evidence="6">
    <location>
        <begin position="172"/>
        <end position="373"/>
    </location>
</feature>
<reference evidence="7 8" key="1">
    <citation type="submission" date="2014-09" db="EMBL/GenBank/DDBJ databases">
        <title>Draft Genome Sequence of Draconibacterium sp. JN14CK-3.</title>
        <authorList>
            <person name="Dong C."/>
            <person name="Lai Q."/>
            <person name="Shao Z."/>
        </authorList>
    </citation>
    <scope>NUCLEOTIDE SEQUENCE [LARGE SCALE GENOMIC DNA]</scope>
    <source>
        <strain evidence="7 8">JN14CK-3</strain>
    </source>
</reference>
<dbReference type="Gene3D" id="2.40.30.10">
    <property type="entry name" value="Translation factors"/>
    <property type="match status" value="1"/>
</dbReference>
<dbReference type="PRINTS" id="PR00371">
    <property type="entry name" value="FPNCR"/>
</dbReference>
<dbReference type="Pfam" id="PF00258">
    <property type="entry name" value="Flavodoxin_1"/>
    <property type="match status" value="1"/>
</dbReference>
<evidence type="ECO:0008006" key="9">
    <source>
        <dbReference type="Google" id="ProtNLM"/>
    </source>
</evidence>
<keyword evidence="4" id="KW-0198">Cysteine biosynthesis</keyword>
<proteinExistence type="predicted"/>
<dbReference type="Gene3D" id="3.40.50.360">
    <property type="match status" value="1"/>
</dbReference>
<dbReference type="InterPro" id="IPR017927">
    <property type="entry name" value="FAD-bd_FR_type"/>
</dbReference>
<comment type="cofactor">
    <cofactor evidence="1">
        <name>FMN</name>
        <dbReference type="ChEBI" id="CHEBI:58210"/>
    </cofactor>
</comment>
<dbReference type="GO" id="GO:0010181">
    <property type="term" value="F:FMN binding"/>
    <property type="evidence" value="ECO:0007669"/>
    <property type="project" value="InterPro"/>
</dbReference>
<protein>
    <recommendedName>
        <fullName evidence="9">Sulfite reductase [NADPH] flavoprotein alpha-component</fullName>
    </recommendedName>
</protein>
<dbReference type="InterPro" id="IPR023173">
    <property type="entry name" value="NADPH_Cyt_P450_Rdtase_alpha"/>
</dbReference>
<dbReference type="GO" id="GO:0019344">
    <property type="term" value="P:cysteine biosynthetic process"/>
    <property type="evidence" value="ECO:0007669"/>
    <property type="project" value="UniProtKB-KW"/>
</dbReference>
<dbReference type="InterPro" id="IPR008254">
    <property type="entry name" value="Flavodoxin/NO_synth"/>
</dbReference>
<dbReference type="PROSITE" id="PS51384">
    <property type="entry name" value="FAD_FR"/>
    <property type="match status" value="1"/>
</dbReference>
<organism evidence="7 8">
    <name type="scientific">Draconibacterium sediminis</name>
    <dbReference type="NCBI Taxonomy" id="1544798"/>
    <lineage>
        <taxon>Bacteria</taxon>
        <taxon>Pseudomonadati</taxon>
        <taxon>Bacteroidota</taxon>
        <taxon>Bacteroidia</taxon>
        <taxon>Marinilabiliales</taxon>
        <taxon>Prolixibacteraceae</taxon>
        <taxon>Draconibacterium</taxon>
    </lineage>
</organism>
<evidence type="ECO:0000256" key="3">
    <source>
        <dbReference type="ARBA" id="ARBA00022643"/>
    </source>
</evidence>
<feature type="domain" description="Flavodoxin-like" evidence="5">
    <location>
        <begin position="16"/>
        <end position="154"/>
    </location>
</feature>
<dbReference type="Gene3D" id="1.20.990.10">
    <property type="entry name" value="NADPH-cytochrome p450 Reductase, Chain A, domain 3"/>
    <property type="match status" value="1"/>
</dbReference>
<dbReference type="PATRIC" id="fig|1544798.3.peg.1901"/>
<dbReference type="InterPro" id="IPR001433">
    <property type="entry name" value="OxRdtase_FAD/NAD-bd"/>
</dbReference>
<keyword evidence="8" id="KW-1185">Reference proteome</keyword>
<keyword evidence="4" id="KW-0028">Amino-acid biosynthesis</keyword>
<dbReference type="GO" id="GO:0016491">
    <property type="term" value="F:oxidoreductase activity"/>
    <property type="evidence" value="ECO:0007669"/>
    <property type="project" value="InterPro"/>
</dbReference>
<dbReference type="GO" id="GO:0050660">
    <property type="term" value="F:flavin adenine dinucleotide binding"/>
    <property type="evidence" value="ECO:0007669"/>
    <property type="project" value="TreeGrafter"/>
</dbReference>
<keyword evidence="3" id="KW-0288">FMN</keyword>
<evidence type="ECO:0000259" key="5">
    <source>
        <dbReference type="PROSITE" id="PS50902"/>
    </source>
</evidence>
<evidence type="ECO:0000256" key="4">
    <source>
        <dbReference type="ARBA" id="ARBA00023192"/>
    </source>
</evidence>
<comment type="caution">
    <text evidence="7">The sequence shown here is derived from an EMBL/GenBank/DDBJ whole genome shotgun (WGS) entry which is preliminary data.</text>
</comment>
<dbReference type="InterPro" id="IPR029039">
    <property type="entry name" value="Flavoprotein-like_sf"/>
</dbReference>
<dbReference type="SUPFAM" id="SSF52343">
    <property type="entry name" value="Ferredoxin reductase-like, C-terminal NADP-linked domain"/>
    <property type="match status" value="1"/>
</dbReference>
<dbReference type="SUPFAM" id="SSF63380">
    <property type="entry name" value="Riboflavin synthase domain-like"/>
    <property type="match status" value="1"/>
</dbReference>
<dbReference type="InterPro" id="IPR017938">
    <property type="entry name" value="Riboflavin_synthase-like_b-brl"/>
</dbReference>
<dbReference type="InterPro" id="IPR001094">
    <property type="entry name" value="Flavdoxin-like"/>
</dbReference>
<name>A0A0D8JG40_9BACT</name>
<dbReference type="InterPro" id="IPR001709">
    <property type="entry name" value="Flavoprot_Pyr_Nucl_cyt_Rdtase"/>
</dbReference>
<dbReference type="OrthoDB" id="9789468at2"/>
<dbReference type="SUPFAM" id="SSF52218">
    <property type="entry name" value="Flavoproteins"/>
    <property type="match status" value="1"/>
</dbReference>
<dbReference type="RefSeq" id="WP_045027947.1">
    <property type="nucleotide sequence ID" value="NZ_JRHC01000001.1"/>
</dbReference>
<dbReference type="InterPro" id="IPR039261">
    <property type="entry name" value="FNR_nucleotide-bd"/>
</dbReference>
<dbReference type="PANTHER" id="PTHR19384:SF128">
    <property type="entry name" value="NADPH OXIDOREDUCTASE A"/>
    <property type="match status" value="1"/>
</dbReference>
<evidence type="ECO:0000256" key="1">
    <source>
        <dbReference type="ARBA" id="ARBA00001917"/>
    </source>
</evidence>